<feature type="region of interest" description="Disordered" evidence="2">
    <location>
        <begin position="206"/>
        <end position="259"/>
    </location>
</feature>
<evidence type="ECO:0000313" key="5">
    <source>
        <dbReference type="Proteomes" id="UP001176517"/>
    </source>
</evidence>
<proteinExistence type="predicted"/>
<dbReference type="InterPro" id="IPR040213">
    <property type="entry name" value="GIR2-like"/>
</dbReference>
<dbReference type="Pfam" id="PF16543">
    <property type="entry name" value="DFRP_C"/>
    <property type="match status" value="1"/>
</dbReference>
<feature type="compositionally biased region" description="Acidic residues" evidence="2">
    <location>
        <begin position="215"/>
        <end position="226"/>
    </location>
</feature>
<dbReference type="AlphaFoldDB" id="A0AAN6GXA7"/>
<gene>
    <name evidence="4" type="primary">GIR2</name>
    <name evidence="4" type="ORF">OC846_000284</name>
</gene>
<dbReference type="InterPro" id="IPR032378">
    <property type="entry name" value="ZC3H15/TMA46_C"/>
</dbReference>
<evidence type="ECO:0000256" key="1">
    <source>
        <dbReference type="SAM" id="Coils"/>
    </source>
</evidence>
<dbReference type="SMART" id="SM00591">
    <property type="entry name" value="RWD"/>
    <property type="match status" value="1"/>
</dbReference>
<comment type="caution">
    <text evidence="4">The sequence shown here is derived from an EMBL/GenBank/DDBJ whole genome shotgun (WGS) entry which is preliminary data.</text>
</comment>
<dbReference type="PANTHER" id="PTHR12292">
    <property type="entry name" value="RWD DOMAIN-CONTAINING PROTEIN"/>
    <property type="match status" value="1"/>
</dbReference>
<sequence>MPSPEEHAQTIADELEVLQSIYMDDELQILPENVLQIRIEPDRDALTAEEREGAPTLAFHITYTPEYPDELPAMEIETTEGELEEESIQELLTSVKEMGQADCLGMAMVFTLASHLREELTSYLRRRVQKAEEERTRARDAEIEEEQQKFKGTAVTVERFMEWRKKFDAERAAAKAAEDEAQMKGLSAKEKEDFRRMRNKLSGRQIFSKASSVEAEQEDEDEEGGQEVDWSLYSREARQNRREDDDEDGRIEIDLSDEE</sequence>
<keyword evidence="1" id="KW-0175">Coiled coil</keyword>
<dbReference type="EMBL" id="JAPDMZ010000003">
    <property type="protein sequence ID" value="KAK0557717.1"/>
    <property type="molecule type" value="Genomic_DNA"/>
</dbReference>
<dbReference type="PROSITE" id="PS50908">
    <property type="entry name" value="RWD"/>
    <property type="match status" value="1"/>
</dbReference>
<dbReference type="Gene3D" id="3.10.110.10">
    <property type="entry name" value="Ubiquitin Conjugating Enzyme"/>
    <property type="match status" value="1"/>
</dbReference>
<organism evidence="4 5">
    <name type="scientific">Tilletia horrida</name>
    <dbReference type="NCBI Taxonomy" id="155126"/>
    <lineage>
        <taxon>Eukaryota</taxon>
        <taxon>Fungi</taxon>
        <taxon>Dikarya</taxon>
        <taxon>Basidiomycota</taxon>
        <taxon>Ustilaginomycotina</taxon>
        <taxon>Exobasidiomycetes</taxon>
        <taxon>Tilletiales</taxon>
        <taxon>Tilletiaceae</taxon>
        <taxon>Tilletia</taxon>
    </lineage>
</organism>
<accession>A0AAN6GXA7</accession>
<dbReference type="Proteomes" id="UP001176517">
    <property type="component" value="Unassembled WGS sequence"/>
</dbReference>
<feature type="domain" description="RWD" evidence="3">
    <location>
        <begin position="13"/>
        <end position="123"/>
    </location>
</feature>
<evidence type="ECO:0000256" key="2">
    <source>
        <dbReference type="SAM" id="MobiDB-lite"/>
    </source>
</evidence>
<keyword evidence="5" id="KW-1185">Reference proteome</keyword>
<protein>
    <submittedName>
        <fullName evidence="4">Protein gir2</fullName>
    </submittedName>
</protein>
<name>A0AAN6GXA7_9BASI</name>
<dbReference type="InterPro" id="IPR006575">
    <property type="entry name" value="RWD_dom"/>
</dbReference>
<dbReference type="SUPFAM" id="SSF54495">
    <property type="entry name" value="UBC-like"/>
    <property type="match status" value="1"/>
</dbReference>
<dbReference type="InterPro" id="IPR016135">
    <property type="entry name" value="UBQ-conjugating_enzyme/RWD"/>
</dbReference>
<dbReference type="Pfam" id="PF05773">
    <property type="entry name" value="RWD"/>
    <property type="match status" value="1"/>
</dbReference>
<evidence type="ECO:0000259" key="3">
    <source>
        <dbReference type="PROSITE" id="PS50908"/>
    </source>
</evidence>
<reference evidence="4" key="1">
    <citation type="journal article" date="2023" name="PhytoFront">
        <title>Draft Genome Resources of Seven Strains of Tilletia horrida, Causal Agent of Kernel Smut of Rice.</title>
        <authorList>
            <person name="Khanal S."/>
            <person name="Antony Babu S."/>
            <person name="Zhou X.G."/>
        </authorList>
    </citation>
    <scope>NUCLEOTIDE SEQUENCE</scope>
    <source>
        <strain evidence="4">TX6</strain>
    </source>
</reference>
<evidence type="ECO:0000313" key="4">
    <source>
        <dbReference type="EMBL" id="KAK0557717.1"/>
    </source>
</evidence>
<feature type="compositionally biased region" description="Acidic residues" evidence="2">
    <location>
        <begin position="244"/>
        <end position="259"/>
    </location>
</feature>
<feature type="coiled-coil region" evidence="1">
    <location>
        <begin position="128"/>
        <end position="189"/>
    </location>
</feature>